<reference evidence="3" key="1">
    <citation type="submission" date="2019-08" db="EMBL/GenBank/DDBJ databases">
        <authorList>
            <person name="Kucharzyk K."/>
            <person name="Murdoch R.W."/>
            <person name="Higgins S."/>
            <person name="Loffler F."/>
        </authorList>
    </citation>
    <scope>NUCLEOTIDE SEQUENCE</scope>
</reference>
<dbReference type="AlphaFoldDB" id="A0A644ZEV8"/>
<dbReference type="InterPro" id="IPR011004">
    <property type="entry name" value="Trimer_LpxA-like_sf"/>
</dbReference>
<dbReference type="EMBL" id="VSSQ01008572">
    <property type="protein sequence ID" value="MPM39237.1"/>
    <property type="molecule type" value="Genomic_DNA"/>
</dbReference>
<keyword evidence="3" id="KW-0012">Acyltransferase</keyword>
<protein>
    <submittedName>
        <fullName evidence="3">2,3,4,5-tetrahydropyridine-2,6-dicarboxylate N-acetyltransferase</fullName>
        <ecNumber evidence="3">2.3.1.89</ecNumber>
    </submittedName>
</protein>
<organism evidence="3">
    <name type="scientific">bioreactor metagenome</name>
    <dbReference type="NCBI Taxonomy" id="1076179"/>
    <lineage>
        <taxon>unclassified sequences</taxon>
        <taxon>metagenomes</taxon>
        <taxon>ecological metagenomes</taxon>
    </lineage>
</organism>
<dbReference type="InterPro" id="IPR001451">
    <property type="entry name" value="Hexapep"/>
</dbReference>
<evidence type="ECO:0000313" key="3">
    <source>
        <dbReference type="EMBL" id="MPM39237.1"/>
    </source>
</evidence>
<name>A0A644ZEV8_9ZZZZ</name>
<comment type="similarity">
    <text evidence="1">Belongs to the transferase hexapeptide repeat family.</text>
</comment>
<dbReference type="EC" id="2.3.1.89" evidence="3"/>
<dbReference type="SUPFAM" id="SSF51161">
    <property type="entry name" value="Trimeric LpxA-like enzymes"/>
    <property type="match status" value="1"/>
</dbReference>
<dbReference type="GO" id="GO:0047200">
    <property type="term" value="F:tetrahydrodipicolinate N-acetyltransferase activity"/>
    <property type="evidence" value="ECO:0007669"/>
    <property type="project" value="UniProtKB-EC"/>
</dbReference>
<gene>
    <name evidence="3" type="primary">dapH_27</name>
    <name evidence="3" type="ORF">SDC9_85870</name>
</gene>
<comment type="caution">
    <text evidence="3">The sequence shown here is derived from an EMBL/GenBank/DDBJ whole genome shotgun (WGS) entry which is preliminary data.</text>
</comment>
<evidence type="ECO:0000256" key="2">
    <source>
        <dbReference type="ARBA" id="ARBA00022679"/>
    </source>
</evidence>
<proteinExistence type="inferred from homology"/>
<evidence type="ECO:0000256" key="1">
    <source>
        <dbReference type="ARBA" id="ARBA00007274"/>
    </source>
</evidence>
<dbReference type="Pfam" id="PF14602">
    <property type="entry name" value="Hexapep_2"/>
    <property type="match status" value="2"/>
</dbReference>
<dbReference type="PANTHER" id="PTHR23416:SF23">
    <property type="entry name" value="ACETYLTRANSFERASE C18B11.09C-RELATED"/>
    <property type="match status" value="1"/>
</dbReference>
<dbReference type="CDD" id="cd04647">
    <property type="entry name" value="LbH_MAT_like"/>
    <property type="match status" value="1"/>
</dbReference>
<dbReference type="GO" id="GO:0005829">
    <property type="term" value="C:cytosol"/>
    <property type="evidence" value="ECO:0007669"/>
    <property type="project" value="TreeGrafter"/>
</dbReference>
<dbReference type="Gene3D" id="2.160.10.10">
    <property type="entry name" value="Hexapeptide repeat proteins"/>
    <property type="match status" value="1"/>
</dbReference>
<dbReference type="InterPro" id="IPR018357">
    <property type="entry name" value="Hexapep_transf_CS"/>
</dbReference>
<accession>A0A644ZEV8</accession>
<dbReference type="InterPro" id="IPR051159">
    <property type="entry name" value="Hexapeptide_acetyltransf"/>
</dbReference>
<dbReference type="PANTHER" id="PTHR23416">
    <property type="entry name" value="SIALIC ACID SYNTHASE-RELATED"/>
    <property type="match status" value="1"/>
</dbReference>
<keyword evidence="2 3" id="KW-0808">Transferase</keyword>
<dbReference type="PROSITE" id="PS00101">
    <property type="entry name" value="HEXAPEP_TRANSFERASES"/>
    <property type="match status" value="1"/>
</dbReference>
<dbReference type="GO" id="GO:0008374">
    <property type="term" value="F:O-acyltransferase activity"/>
    <property type="evidence" value="ECO:0007669"/>
    <property type="project" value="TreeGrafter"/>
</dbReference>
<sequence length="208" mass="23143">MNLSTFKKRIAEHPQLKTKLHNLIMHPIKTRPRWWVRAVYFLYLKRGKGSVIYSSVRKDLPPFNKFYLGKYSVIEDFSCINNAVGDLIIGDYSRIGLRNTIIGPVTIGNDVHTAQNVTVSGLNHNYQDVTVCIDKQGVSTNPIIIEDDVWIGANSIVLPGVVIGKHSVVAAGSVVSQSIPSYCVCAGIPARVIKKYNFSSQSWEKVNL</sequence>